<dbReference type="InterPro" id="IPR050345">
    <property type="entry name" value="Aliph_Amidase/BUP"/>
</dbReference>
<dbReference type="PANTHER" id="PTHR43674:SF14">
    <property type="entry name" value="ALIPHATIC AMIDASE"/>
    <property type="match status" value="1"/>
</dbReference>
<dbReference type="RefSeq" id="WP_089964104.1">
    <property type="nucleotide sequence ID" value="NZ_FNAV01000035.1"/>
</dbReference>
<accession>A0A1G7MGV7</accession>
<keyword evidence="5" id="KW-1185">Reference proteome</keyword>
<dbReference type="PANTHER" id="PTHR43674">
    <property type="entry name" value="NITRILASE C965.09-RELATED"/>
    <property type="match status" value="1"/>
</dbReference>
<reference evidence="5" key="1">
    <citation type="submission" date="2016-10" db="EMBL/GenBank/DDBJ databases">
        <authorList>
            <person name="Varghese N."/>
            <person name="Submissions S."/>
        </authorList>
    </citation>
    <scope>NUCLEOTIDE SEQUENCE [LARGE SCALE GENOMIC DNA]</scope>
    <source>
        <strain evidence="5">DSM 10146</strain>
    </source>
</reference>
<evidence type="ECO:0000259" key="3">
    <source>
        <dbReference type="PROSITE" id="PS50263"/>
    </source>
</evidence>
<dbReference type="Gene3D" id="3.60.110.10">
    <property type="entry name" value="Carbon-nitrogen hydrolase"/>
    <property type="match status" value="1"/>
</dbReference>
<dbReference type="AlphaFoldDB" id="A0A1G7MGV7"/>
<dbReference type="InterPro" id="IPR036526">
    <property type="entry name" value="C-N_Hydrolase_sf"/>
</dbReference>
<feature type="compositionally biased region" description="Polar residues" evidence="2">
    <location>
        <begin position="323"/>
        <end position="332"/>
    </location>
</feature>
<protein>
    <submittedName>
        <fullName evidence="4">Amidase</fullName>
    </submittedName>
</protein>
<dbReference type="Pfam" id="PF00795">
    <property type="entry name" value="CN_hydrolase"/>
    <property type="match status" value="1"/>
</dbReference>
<organism evidence="4 5">
    <name type="scientific">Salipiger thiooxidans</name>
    <dbReference type="NCBI Taxonomy" id="282683"/>
    <lineage>
        <taxon>Bacteria</taxon>
        <taxon>Pseudomonadati</taxon>
        <taxon>Pseudomonadota</taxon>
        <taxon>Alphaproteobacteria</taxon>
        <taxon>Rhodobacterales</taxon>
        <taxon>Roseobacteraceae</taxon>
        <taxon>Salipiger</taxon>
    </lineage>
</organism>
<name>A0A1G7MGV7_9RHOB</name>
<evidence type="ECO:0000256" key="2">
    <source>
        <dbReference type="SAM" id="MobiDB-lite"/>
    </source>
</evidence>
<evidence type="ECO:0000256" key="1">
    <source>
        <dbReference type="ARBA" id="ARBA00022801"/>
    </source>
</evidence>
<dbReference type="GO" id="GO:0016811">
    <property type="term" value="F:hydrolase activity, acting on carbon-nitrogen (but not peptide) bonds, in linear amides"/>
    <property type="evidence" value="ECO:0007669"/>
    <property type="project" value="TreeGrafter"/>
</dbReference>
<dbReference type="CDD" id="cd07565">
    <property type="entry name" value="aliphatic_amidase"/>
    <property type="match status" value="1"/>
</dbReference>
<dbReference type="EMBL" id="FNAV01000035">
    <property type="protein sequence ID" value="SDF60955.1"/>
    <property type="molecule type" value="Genomic_DNA"/>
</dbReference>
<feature type="domain" description="CN hydrolase" evidence="3">
    <location>
        <begin position="13"/>
        <end position="260"/>
    </location>
</feature>
<gene>
    <name evidence="4" type="ORF">SAMN04488105_1357</name>
</gene>
<dbReference type="PROSITE" id="PS50263">
    <property type="entry name" value="CN_HYDROLASE"/>
    <property type="match status" value="1"/>
</dbReference>
<dbReference type="NCBIfam" id="NF009802">
    <property type="entry name" value="PRK13286.1"/>
    <property type="match status" value="1"/>
</dbReference>
<proteinExistence type="predicted"/>
<dbReference type="STRING" id="282683.SAMN04488105_1357"/>
<feature type="compositionally biased region" description="Basic and acidic residues" evidence="2">
    <location>
        <begin position="338"/>
        <end position="347"/>
    </location>
</feature>
<keyword evidence="1" id="KW-0378">Hydrolase</keyword>
<dbReference type="InterPro" id="IPR003010">
    <property type="entry name" value="C-N_Hydrolase"/>
</dbReference>
<dbReference type="SUPFAM" id="SSF56317">
    <property type="entry name" value="Carbon-nitrogen hydrolase"/>
    <property type="match status" value="1"/>
</dbReference>
<dbReference type="OrthoDB" id="9803803at2"/>
<evidence type="ECO:0000313" key="4">
    <source>
        <dbReference type="EMBL" id="SDF60955.1"/>
    </source>
</evidence>
<evidence type="ECO:0000313" key="5">
    <source>
        <dbReference type="Proteomes" id="UP000198994"/>
    </source>
</evidence>
<feature type="region of interest" description="Disordered" evidence="2">
    <location>
        <begin position="319"/>
        <end position="347"/>
    </location>
</feature>
<sequence>MHHGDIGSSNDTVGVAVVNYKMPRLHTRAEVLENAKAIAEMLKGMKKGLPGMDLVIFPEYSTHGIMYDETEMYETASQIPGDETEIFAAACREADVWGVFSLTGERHEEHPNKAPYNTLILMNNKGEIVQKYRKIMPWVPIEGWYPGDCTYVCEGPKGLKVSLIICDDGNYPEIWRDCAMKGAELIVRCQGYMYPAKEQQIMMSKCMAWSNNCYVAVANATGFDGVYSYFGHSAIIGFDGRSLGECGTEEMGIQYAQLSVPLIREARRTMQSNNHLFKLVHRGYTGMINSGDGDKGTAAMPYEFYRKWVEDPDGTREAVEAMTRSTVGTSESPIDGIPNEKMESEHR</sequence>
<dbReference type="Proteomes" id="UP000198994">
    <property type="component" value="Unassembled WGS sequence"/>
</dbReference>